<dbReference type="GO" id="GO:0005634">
    <property type="term" value="C:nucleus"/>
    <property type="evidence" value="ECO:0007669"/>
    <property type="project" value="TreeGrafter"/>
</dbReference>
<keyword evidence="1" id="KW-0547">Nucleotide-binding</keyword>
<dbReference type="GO" id="GO:0000731">
    <property type="term" value="P:DNA synthesis involved in DNA repair"/>
    <property type="evidence" value="ECO:0007669"/>
    <property type="project" value="TreeGrafter"/>
</dbReference>
<dbReference type="InterPro" id="IPR051314">
    <property type="entry name" value="AAA_ATPase_RarA/MGS1/WRNIP1"/>
</dbReference>
<dbReference type="GO" id="GO:0006261">
    <property type="term" value="P:DNA-templated DNA replication"/>
    <property type="evidence" value="ECO:0007669"/>
    <property type="project" value="TreeGrafter"/>
</dbReference>
<gene>
    <name evidence="6" type="ORF">MTR67_047587</name>
</gene>
<dbReference type="PANTHER" id="PTHR13779">
    <property type="entry name" value="WERNER HELICASE-INTERACTING PROTEIN 1 FAMILY MEMBER"/>
    <property type="match status" value="1"/>
</dbReference>
<dbReference type="InterPro" id="IPR027417">
    <property type="entry name" value="P-loop_NTPase"/>
</dbReference>
<proteinExistence type="predicted"/>
<dbReference type="FunFam" id="1.20.272.10:FF:000001">
    <property type="entry name" value="Putative AAA family ATPase"/>
    <property type="match status" value="1"/>
</dbReference>
<reference evidence="6" key="1">
    <citation type="submission" date="2023-08" db="EMBL/GenBank/DDBJ databases">
        <title>A de novo genome assembly of Solanum verrucosum Schlechtendal, a Mexican diploid species geographically isolated from the other diploid A-genome species in potato relatives.</title>
        <authorList>
            <person name="Hosaka K."/>
        </authorList>
    </citation>
    <scope>NUCLEOTIDE SEQUENCE</scope>
    <source>
        <tissue evidence="6">Young leaves</tissue>
    </source>
</reference>
<evidence type="ECO:0000256" key="3">
    <source>
        <dbReference type="SAM" id="MobiDB-lite"/>
    </source>
</evidence>
<evidence type="ECO:0000256" key="2">
    <source>
        <dbReference type="ARBA" id="ARBA00022840"/>
    </source>
</evidence>
<dbReference type="GO" id="GO:0008047">
    <property type="term" value="F:enzyme activator activity"/>
    <property type="evidence" value="ECO:0007669"/>
    <property type="project" value="TreeGrafter"/>
</dbReference>
<keyword evidence="7" id="KW-1185">Reference proteome</keyword>
<dbReference type="Gene3D" id="1.20.272.10">
    <property type="match status" value="1"/>
</dbReference>
<evidence type="ECO:0000313" key="6">
    <source>
        <dbReference type="EMBL" id="WMV54202.1"/>
    </source>
</evidence>
<dbReference type="GO" id="GO:0005524">
    <property type="term" value="F:ATP binding"/>
    <property type="evidence" value="ECO:0007669"/>
    <property type="project" value="UniProtKB-KW"/>
</dbReference>
<dbReference type="Gene3D" id="3.40.50.300">
    <property type="entry name" value="P-loop containing nucleotide triphosphate hydrolases"/>
    <property type="match status" value="1"/>
</dbReference>
<dbReference type="SUPFAM" id="SSF52540">
    <property type="entry name" value="P-loop containing nucleoside triphosphate hydrolases"/>
    <property type="match status" value="1"/>
</dbReference>
<organism evidence="6 7">
    <name type="scientific">Solanum verrucosum</name>
    <dbReference type="NCBI Taxonomy" id="315347"/>
    <lineage>
        <taxon>Eukaryota</taxon>
        <taxon>Viridiplantae</taxon>
        <taxon>Streptophyta</taxon>
        <taxon>Embryophyta</taxon>
        <taxon>Tracheophyta</taxon>
        <taxon>Spermatophyta</taxon>
        <taxon>Magnoliopsida</taxon>
        <taxon>eudicotyledons</taxon>
        <taxon>Gunneridae</taxon>
        <taxon>Pentapetalae</taxon>
        <taxon>asterids</taxon>
        <taxon>lamiids</taxon>
        <taxon>Solanales</taxon>
        <taxon>Solanaceae</taxon>
        <taxon>Solanoideae</taxon>
        <taxon>Solaneae</taxon>
        <taxon>Solanum</taxon>
    </lineage>
</organism>
<protein>
    <recommendedName>
        <fullName evidence="8">ATPase WRNIP1</fullName>
    </recommendedName>
</protein>
<dbReference type="InterPro" id="IPR032423">
    <property type="entry name" value="AAA_assoc_2"/>
</dbReference>
<dbReference type="SUPFAM" id="SSF48019">
    <property type="entry name" value="post-AAA+ oligomerization domain-like"/>
    <property type="match status" value="1"/>
</dbReference>
<sequence length="371" mass="40440">MLLGKITFWDPNHFNTFMGTPAGGNTYRFVSWSAVTSGVKDVREAVDEARRMKKKSNKRTILFIDESSGSAIAQQDSFLPVIEDGSVIFMGATTENPSFHLVTPLLSRCRVLTLNPLKPHQIATLLRRTAADSGKGLSCCMGESMKIEVNDECIEFLSTNCDGDARVALNALEISATTAAARTGMARGSNGELRDKQENADESPLPAVVSLDDVKEAMQCKHLAYDRAGDEHYNLISTLHKSMRGSDANASIYWLVRMLEGGEEPLYIPQGLVRFASEDVGLADPSALGQAVACYQACHFIGMPECNAILAQCVAYLALAPKSIAVYRAIGAAQKWDYIYPPDNPNASQTYLPPSLQGYKFLDWPNVAAND</sequence>
<evidence type="ECO:0000259" key="5">
    <source>
        <dbReference type="Pfam" id="PF16193"/>
    </source>
</evidence>
<name>A0AAF0UWW5_SOLVR</name>
<dbReference type="AlphaFoldDB" id="A0AAF0UWW5"/>
<evidence type="ECO:0000259" key="4">
    <source>
        <dbReference type="Pfam" id="PF12002"/>
    </source>
</evidence>
<dbReference type="InterPro" id="IPR021886">
    <property type="entry name" value="MgsA_C"/>
</dbReference>
<feature type="domain" description="MgsA AAA+ ATPase C-terminal" evidence="4">
    <location>
        <begin position="245"/>
        <end position="335"/>
    </location>
</feature>
<dbReference type="GO" id="GO:0017116">
    <property type="term" value="F:single-stranded DNA helicase activity"/>
    <property type="evidence" value="ECO:0007669"/>
    <property type="project" value="TreeGrafter"/>
</dbReference>
<keyword evidence="2" id="KW-0067">ATP-binding</keyword>
<dbReference type="Proteomes" id="UP001234989">
    <property type="component" value="Chromosome 11"/>
</dbReference>
<dbReference type="Pfam" id="PF16193">
    <property type="entry name" value="AAA_assoc_2"/>
    <property type="match status" value="1"/>
</dbReference>
<dbReference type="Gene3D" id="1.10.8.60">
    <property type="match status" value="1"/>
</dbReference>
<feature type="region of interest" description="Disordered" evidence="3">
    <location>
        <begin position="183"/>
        <end position="202"/>
    </location>
</feature>
<dbReference type="GO" id="GO:0003677">
    <property type="term" value="F:DNA binding"/>
    <property type="evidence" value="ECO:0007669"/>
    <property type="project" value="InterPro"/>
</dbReference>
<accession>A0AAF0UWW5</accession>
<dbReference type="EMBL" id="CP133622">
    <property type="protein sequence ID" value="WMV54202.1"/>
    <property type="molecule type" value="Genomic_DNA"/>
</dbReference>
<dbReference type="CDD" id="cd18139">
    <property type="entry name" value="HLD_clamp_RarA"/>
    <property type="match status" value="1"/>
</dbReference>
<dbReference type="FunFam" id="1.10.8.60:FF:000195">
    <property type="entry name" value="AAA-type ATPase family protein"/>
    <property type="match status" value="1"/>
</dbReference>
<evidence type="ECO:0000256" key="1">
    <source>
        <dbReference type="ARBA" id="ARBA00022741"/>
    </source>
</evidence>
<evidence type="ECO:0008006" key="8">
    <source>
        <dbReference type="Google" id="ProtNLM"/>
    </source>
</evidence>
<dbReference type="InterPro" id="IPR008921">
    <property type="entry name" value="DNA_pol3_clamp-load_cplx_C"/>
</dbReference>
<dbReference type="Pfam" id="PF12002">
    <property type="entry name" value="MgsA_C"/>
    <property type="match status" value="1"/>
</dbReference>
<evidence type="ECO:0000313" key="7">
    <source>
        <dbReference type="Proteomes" id="UP001234989"/>
    </source>
</evidence>
<feature type="domain" description="AAA C-terminal" evidence="5">
    <location>
        <begin position="145"/>
        <end position="244"/>
    </location>
</feature>
<dbReference type="PANTHER" id="PTHR13779:SF7">
    <property type="entry name" value="ATPASE WRNIP1"/>
    <property type="match status" value="1"/>
</dbReference>